<dbReference type="NCBIfam" id="TIGR00180">
    <property type="entry name" value="parB_part"/>
    <property type="match status" value="1"/>
</dbReference>
<dbReference type="EMBL" id="BARS01045115">
    <property type="protein sequence ID" value="GAG29508.1"/>
    <property type="molecule type" value="Genomic_DNA"/>
</dbReference>
<reference evidence="3" key="1">
    <citation type="journal article" date="2014" name="Front. Microbiol.">
        <title>High frequency of phylogenetically diverse reductive dehalogenase-homologous genes in deep subseafloor sedimentary metagenomes.</title>
        <authorList>
            <person name="Kawai M."/>
            <person name="Futagami T."/>
            <person name="Toyoda A."/>
            <person name="Takaki Y."/>
            <person name="Nishi S."/>
            <person name="Hori S."/>
            <person name="Arai W."/>
            <person name="Tsubouchi T."/>
            <person name="Morono Y."/>
            <person name="Uchiyama I."/>
            <person name="Ito T."/>
            <person name="Fujiyama A."/>
            <person name="Inagaki F."/>
            <person name="Takami H."/>
        </authorList>
    </citation>
    <scope>NUCLEOTIDE SEQUENCE</scope>
    <source>
        <strain evidence="3">Expedition CK06-06</strain>
    </source>
</reference>
<name>X0WYL8_9ZZZZ</name>
<organism evidence="3">
    <name type="scientific">marine sediment metagenome</name>
    <dbReference type="NCBI Taxonomy" id="412755"/>
    <lineage>
        <taxon>unclassified sequences</taxon>
        <taxon>metagenomes</taxon>
        <taxon>ecological metagenomes</taxon>
    </lineage>
</organism>
<accession>X0WYL8</accession>
<feature type="non-terminal residue" evidence="3">
    <location>
        <position position="1"/>
    </location>
</feature>
<dbReference type="InterPro" id="IPR004437">
    <property type="entry name" value="ParB/RepB/Spo0J"/>
</dbReference>
<evidence type="ECO:0000259" key="2">
    <source>
        <dbReference type="SMART" id="SM00470"/>
    </source>
</evidence>
<dbReference type="SMART" id="SM00470">
    <property type="entry name" value="ParB"/>
    <property type="match status" value="1"/>
</dbReference>
<dbReference type="Gene3D" id="3.90.1530.30">
    <property type="match status" value="1"/>
</dbReference>
<keyword evidence="1" id="KW-0159">Chromosome partition</keyword>
<dbReference type="InterPro" id="IPR041468">
    <property type="entry name" value="HTH_ParB/Spo0J"/>
</dbReference>
<dbReference type="InterPro" id="IPR036086">
    <property type="entry name" value="ParB/Sulfiredoxin_sf"/>
</dbReference>
<dbReference type="PANTHER" id="PTHR33375:SF1">
    <property type="entry name" value="CHROMOSOME-PARTITIONING PROTEIN PARB-RELATED"/>
    <property type="match status" value="1"/>
</dbReference>
<sequence>IKSASKRVRQSWDVEKMAELVNSIKEQGLLVPVKLRPNGGGYDIVFGHRRVGAAREAGLKEIEAMVEGVDDDTAYIQALTENVVREDMMAYEIALALKAIKDATGYTNEQIGKMFGWGESRVASFFTMLKPEIENVIKHLPGEVGERHVRMAKAGTKDDKDAAKVLKKAGEEGLSSTQTRKLAELTTSAREFGGQKAVKRLLNTPYEDIGAYLDPKPEKQRLPPKKKRTEKVLFQFVRQFQVVLADKG</sequence>
<dbReference type="GO" id="GO:0005694">
    <property type="term" value="C:chromosome"/>
    <property type="evidence" value="ECO:0007669"/>
    <property type="project" value="TreeGrafter"/>
</dbReference>
<feature type="domain" description="ParB-like N-terminal" evidence="2">
    <location>
        <begin position="1"/>
        <end position="83"/>
    </location>
</feature>
<dbReference type="InterPro" id="IPR050336">
    <property type="entry name" value="Chromosome_partition/occlusion"/>
</dbReference>
<dbReference type="Gene3D" id="1.10.10.2830">
    <property type="match status" value="1"/>
</dbReference>
<dbReference type="SUPFAM" id="SSF110849">
    <property type="entry name" value="ParB/Sulfiredoxin"/>
    <property type="match status" value="1"/>
</dbReference>
<evidence type="ECO:0000256" key="1">
    <source>
        <dbReference type="ARBA" id="ARBA00022829"/>
    </source>
</evidence>
<dbReference type="GO" id="GO:0003677">
    <property type="term" value="F:DNA binding"/>
    <property type="evidence" value="ECO:0007669"/>
    <property type="project" value="InterPro"/>
</dbReference>
<dbReference type="PANTHER" id="PTHR33375">
    <property type="entry name" value="CHROMOSOME-PARTITIONING PROTEIN PARB-RELATED"/>
    <property type="match status" value="1"/>
</dbReference>
<proteinExistence type="predicted"/>
<dbReference type="InterPro" id="IPR003115">
    <property type="entry name" value="ParB_N"/>
</dbReference>
<protein>
    <recommendedName>
        <fullName evidence="2">ParB-like N-terminal domain-containing protein</fullName>
    </recommendedName>
</protein>
<dbReference type="AlphaFoldDB" id="X0WYL8"/>
<gene>
    <name evidence="3" type="ORF">S01H1_68056</name>
</gene>
<comment type="caution">
    <text evidence="3">The sequence shown here is derived from an EMBL/GenBank/DDBJ whole genome shotgun (WGS) entry which is preliminary data.</text>
</comment>
<dbReference type="Pfam" id="PF17762">
    <property type="entry name" value="HTH_ParB"/>
    <property type="match status" value="1"/>
</dbReference>
<dbReference type="GO" id="GO:0007059">
    <property type="term" value="P:chromosome segregation"/>
    <property type="evidence" value="ECO:0007669"/>
    <property type="project" value="UniProtKB-KW"/>
</dbReference>
<feature type="non-terminal residue" evidence="3">
    <location>
        <position position="248"/>
    </location>
</feature>
<dbReference type="SUPFAM" id="SSF109709">
    <property type="entry name" value="KorB DNA-binding domain-like"/>
    <property type="match status" value="1"/>
</dbReference>
<evidence type="ECO:0000313" key="3">
    <source>
        <dbReference type="EMBL" id="GAG29508.1"/>
    </source>
</evidence>
<dbReference type="Pfam" id="PF02195">
    <property type="entry name" value="ParB_N"/>
    <property type="match status" value="1"/>
</dbReference>